<dbReference type="SFLD" id="SFLDS00005">
    <property type="entry name" value="Isoprenoid_Synthase_Type_I"/>
    <property type="match status" value="1"/>
</dbReference>
<proteinExistence type="predicted"/>
<reference evidence="3" key="1">
    <citation type="journal article" date="2019" name="Int. J. Syst. Evol. Microbiol.">
        <title>The Global Catalogue of Microorganisms (GCM) 10K type strain sequencing project: providing services to taxonomists for standard genome sequencing and annotation.</title>
        <authorList>
            <consortium name="The Broad Institute Genomics Platform"/>
            <consortium name="The Broad Institute Genome Sequencing Center for Infectious Disease"/>
            <person name="Wu L."/>
            <person name="Ma J."/>
        </authorList>
    </citation>
    <scope>NUCLEOTIDE SEQUENCE [LARGE SCALE GENOMIC DNA]</scope>
    <source>
        <strain evidence="3">CGMCC 1.18439</strain>
    </source>
</reference>
<dbReference type="InterPro" id="IPR008949">
    <property type="entry name" value="Isoprenoid_synthase_dom_sf"/>
</dbReference>
<dbReference type="SUPFAM" id="SSF48576">
    <property type="entry name" value="Terpenoid synthases"/>
    <property type="match status" value="1"/>
</dbReference>
<evidence type="ECO:0000313" key="3">
    <source>
        <dbReference type="Proteomes" id="UP000632154"/>
    </source>
</evidence>
<dbReference type="CDD" id="cd00683">
    <property type="entry name" value="Trans_IPPS_HH"/>
    <property type="match status" value="1"/>
</dbReference>
<keyword evidence="3" id="KW-1185">Reference proteome</keyword>
<dbReference type="SFLD" id="SFLDG01018">
    <property type="entry name" value="Squalene/Phytoene_Synthase_Lik"/>
    <property type="match status" value="1"/>
</dbReference>
<keyword evidence="1" id="KW-0808">Transferase</keyword>
<dbReference type="InterPro" id="IPR033904">
    <property type="entry name" value="Trans_IPPS_HH"/>
</dbReference>
<dbReference type="InterPro" id="IPR019845">
    <property type="entry name" value="Squalene/phytoene_synthase_CS"/>
</dbReference>
<dbReference type="Gene3D" id="1.10.600.10">
    <property type="entry name" value="Farnesyl Diphosphate Synthase"/>
    <property type="match status" value="1"/>
</dbReference>
<dbReference type="Proteomes" id="UP000632154">
    <property type="component" value="Unassembled WGS sequence"/>
</dbReference>
<dbReference type="Pfam" id="PF00494">
    <property type="entry name" value="SQS_PSY"/>
    <property type="match status" value="1"/>
</dbReference>
<protein>
    <submittedName>
        <fullName evidence="2">Phytoene synthase</fullName>
    </submittedName>
</protein>
<name>A0ABQ3JZU9_9DEIO</name>
<dbReference type="EMBL" id="BNAL01000004">
    <property type="protein sequence ID" value="GHF96316.1"/>
    <property type="molecule type" value="Genomic_DNA"/>
</dbReference>
<evidence type="ECO:0000313" key="2">
    <source>
        <dbReference type="EMBL" id="GHF96316.1"/>
    </source>
</evidence>
<evidence type="ECO:0000256" key="1">
    <source>
        <dbReference type="ARBA" id="ARBA00022679"/>
    </source>
</evidence>
<gene>
    <name evidence="2" type="ORF">GCM10017783_05230</name>
</gene>
<dbReference type="InterPro" id="IPR044843">
    <property type="entry name" value="Trans_IPPS_bact-type"/>
</dbReference>
<dbReference type="RefSeq" id="WP_229838850.1">
    <property type="nucleotide sequence ID" value="NZ_BNAL01000004.1"/>
</dbReference>
<dbReference type="PROSITE" id="PS01045">
    <property type="entry name" value="SQUALEN_PHYTOEN_SYN_2"/>
    <property type="match status" value="1"/>
</dbReference>
<sequence length="290" mass="31887">MTRRHSQTFYLGSLFFPASQRPAVWAVYAACREVDDLVDEPGRDPAAAVEDWWARVQAAFAGRAQPGDLVGAGLAWAAARYPLDLAAFADLRAGMELDLRMDGGHHRYATLDELDHYCYCVGGVIGLMIAPISGYSGGQETVQRALRLGRAMQLTNILRDVGEDWGRGRLYLPRDLLDRFGVSQDEIAAGQVTPQYRALIAHLSARARQDYAYGCAGLAQLHGRGRWAVAVAADLYEGILDELERRGYDNLSGRAVVGRGRKLRLTARAALRQSIPRRSSARKCGTRSPL</sequence>
<comment type="caution">
    <text evidence="2">The sequence shown here is derived from an EMBL/GenBank/DDBJ whole genome shotgun (WGS) entry which is preliminary data.</text>
</comment>
<organism evidence="2 3">
    <name type="scientific">Deinococcus piscis</name>
    <dbReference type="NCBI Taxonomy" id="394230"/>
    <lineage>
        <taxon>Bacteria</taxon>
        <taxon>Thermotogati</taxon>
        <taxon>Deinococcota</taxon>
        <taxon>Deinococci</taxon>
        <taxon>Deinococcales</taxon>
        <taxon>Deinococcaceae</taxon>
        <taxon>Deinococcus</taxon>
    </lineage>
</organism>
<dbReference type="PANTHER" id="PTHR31480">
    <property type="entry name" value="BIFUNCTIONAL LYCOPENE CYCLASE/PHYTOENE SYNTHASE"/>
    <property type="match status" value="1"/>
</dbReference>
<dbReference type="SFLD" id="SFLDG01212">
    <property type="entry name" value="Phytoene_synthase_like"/>
    <property type="match status" value="1"/>
</dbReference>
<dbReference type="InterPro" id="IPR002060">
    <property type="entry name" value="Squ/phyt_synthse"/>
</dbReference>
<accession>A0ABQ3JZU9</accession>